<reference evidence="1 2" key="1">
    <citation type="submission" date="2017-08" db="EMBL/GenBank/DDBJ databases">
        <title>Complete genome of Colwellia sp. NB097-1, a psychrophile bacterium ioslated from Bering Sea.</title>
        <authorList>
            <person name="Chen X."/>
        </authorList>
    </citation>
    <scope>NUCLEOTIDE SEQUENCE [LARGE SCALE GENOMIC DNA]</scope>
    <source>
        <strain evidence="1 2">NB097-1</strain>
    </source>
</reference>
<evidence type="ECO:0000313" key="2">
    <source>
        <dbReference type="Proteomes" id="UP000202259"/>
    </source>
</evidence>
<dbReference type="AlphaFoldDB" id="A0A222G4Q2"/>
<dbReference type="EMBL" id="CP020465">
    <property type="protein sequence ID" value="ASP46886.1"/>
    <property type="molecule type" value="Genomic_DNA"/>
</dbReference>
<organism evidence="1 2">
    <name type="scientific">Cognaticolwellia beringensis</name>
    <dbReference type="NCBI Taxonomy" id="1967665"/>
    <lineage>
        <taxon>Bacteria</taxon>
        <taxon>Pseudomonadati</taxon>
        <taxon>Pseudomonadota</taxon>
        <taxon>Gammaproteobacteria</taxon>
        <taxon>Alteromonadales</taxon>
        <taxon>Colwelliaceae</taxon>
        <taxon>Cognaticolwellia</taxon>
    </lineage>
</organism>
<accession>A0A222G4Q2</accession>
<gene>
    <name evidence="1" type="ORF">B5D82_03295</name>
</gene>
<proteinExistence type="predicted"/>
<sequence length="67" mass="7970">MKLIMRSEFDNLRNNPLHSVESDVNGEKQVVKIFRHQALISKRVTLKKSVRYFAIKAYQQYLTEEET</sequence>
<name>A0A222G4Q2_9GAMM</name>
<keyword evidence="2" id="KW-1185">Reference proteome</keyword>
<dbReference type="Proteomes" id="UP000202259">
    <property type="component" value="Chromosome"/>
</dbReference>
<dbReference type="OrthoDB" id="6228373at2"/>
<dbReference type="KEGG" id="cber:B5D82_03295"/>
<evidence type="ECO:0000313" key="1">
    <source>
        <dbReference type="EMBL" id="ASP46886.1"/>
    </source>
</evidence>
<protein>
    <submittedName>
        <fullName evidence="1">Uncharacterized protein</fullName>
    </submittedName>
</protein>